<keyword evidence="2" id="KW-1185">Reference proteome</keyword>
<dbReference type="SUPFAM" id="SSF53474">
    <property type="entry name" value="alpha/beta-Hydrolases"/>
    <property type="match status" value="1"/>
</dbReference>
<comment type="caution">
    <text evidence="1">The sequence shown here is derived from an EMBL/GenBank/DDBJ whole genome shotgun (WGS) entry which is preliminary data.</text>
</comment>
<reference evidence="1 2" key="1">
    <citation type="journal article" date="2020" name="ISME J.">
        <title>Uncovering the hidden diversity of litter-decomposition mechanisms in mushroom-forming fungi.</title>
        <authorList>
            <person name="Floudas D."/>
            <person name="Bentzer J."/>
            <person name="Ahren D."/>
            <person name="Johansson T."/>
            <person name="Persson P."/>
            <person name="Tunlid A."/>
        </authorList>
    </citation>
    <scope>NUCLEOTIDE SEQUENCE [LARGE SCALE GENOMIC DNA]</scope>
    <source>
        <strain evidence="1 2">CBS 175.51</strain>
    </source>
</reference>
<evidence type="ECO:0000313" key="2">
    <source>
        <dbReference type="Proteomes" id="UP000541558"/>
    </source>
</evidence>
<dbReference type="Proteomes" id="UP000541558">
    <property type="component" value="Unassembled WGS sequence"/>
</dbReference>
<dbReference type="EMBL" id="JAACJK010000017">
    <property type="protein sequence ID" value="KAF5338137.1"/>
    <property type="molecule type" value="Genomic_DNA"/>
</dbReference>
<dbReference type="AlphaFoldDB" id="A0A8H5CCS0"/>
<protein>
    <submittedName>
        <fullName evidence="1">Uncharacterized protein</fullName>
    </submittedName>
</protein>
<dbReference type="InterPro" id="IPR029058">
    <property type="entry name" value="AB_hydrolase_fold"/>
</dbReference>
<organism evidence="1 2">
    <name type="scientific">Ephemerocybe angulata</name>
    <dbReference type="NCBI Taxonomy" id="980116"/>
    <lineage>
        <taxon>Eukaryota</taxon>
        <taxon>Fungi</taxon>
        <taxon>Dikarya</taxon>
        <taxon>Basidiomycota</taxon>
        <taxon>Agaricomycotina</taxon>
        <taxon>Agaricomycetes</taxon>
        <taxon>Agaricomycetidae</taxon>
        <taxon>Agaricales</taxon>
        <taxon>Agaricineae</taxon>
        <taxon>Psathyrellaceae</taxon>
        <taxon>Ephemerocybe</taxon>
    </lineage>
</organism>
<proteinExistence type="predicted"/>
<name>A0A8H5CCS0_9AGAR</name>
<sequence>MTCEDTVAVGSQREKPTIAQSSHYGPDALSGIIWTAALPYLAASPIVITPWIQNTVLPAISSVDNATLALAIRQEFTNSLFNHPEKVPTEDTTNLFEAGKKGVPLLLINGDADRLIKGEETHAIIKGKWKDLTVYTAKNGSHVFFYEEKEEYVGRVFKV</sequence>
<accession>A0A8H5CCS0</accession>
<gene>
    <name evidence="1" type="ORF">D9611_014556</name>
</gene>
<dbReference type="Gene3D" id="3.40.50.1820">
    <property type="entry name" value="alpha/beta hydrolase"/>
    <property type="match status" value="1"/>
</dbReference>
<evidence type="ECO:0000313" key="1">
    <source>
        <dbReference type="EMBL" id="KAF5338137.1"/>
    </source>
</evidence>
<dbReference type="OrthoDB" id="408373at2759"/>